<evidence type="ECO:0000313" key="2">
    <source>
        <dbReference type="Proteomes" id="UP000615446"/>
    </source>
</evidence>
<sequence length="361" mass="40920">MPPTRQKLNDPRIARFRSLKNFDKIIDEKTSKNCILGTDKQQSLYLFFDQNQDSEGETESHECLPCIGLFGDSYTNYATSTPSSYGGGERPEVAGKRLFPEKFPQDIPFSRKKLNKDQIQEFNTTLQATSLWKIDQFEGVIRSAKCTIMTTNLSGLCGECIDLKKNNRLKDALKSRRATPSTTKFIPKFYFNTRLIAQMGMNGAFNGEKTFTELASLMLQIKTKEKAGISMKGLRYSEHLTHFFSLLSESSHEYEVFRKELGGMSIQRIRQICASNTELITDPNLVLDNVTKFACIAKELKWEGPILLMTDCTKIRSKLVYSQELGYITGSTLPSSKVSVSDINDIHEKIRNIYENDALAT</sequence>
<dbReference type="EMBL" id="BLAL01000197">
    <property type="protein sequence ID" value="GES91117.1"/>
    <property type="molecule type" value="Genomic_DNA"/>
</dbReference>
<protein>
    <submittedName>
        <fullName evidence="1">Uncharacterized protein</fullName>
    </submittedName>
</protein>
<organism evidence="1 2">
    <name type="scientific">Rhizophagus clarus</name>
    <dbReference type="NCBI Taxonomy" id="94130"/>
    <lineage>
        <taxon>Eukaryota</taxon>
        <taxon>Fungi</taxon>
        <taxon>Fungi incertae sedis</taxon>
        <taxon>Mucoromycota</taxon>
        <taxon>Glomeromycotina</taxon>
        <taxon>Glomeromycetes</taxon>
        <taxon>Glomerales</taxon>
        <taxon>Glomeraceae</taxon>
        <taxon>Rhizophagus</taxon>
    </lineage>
</organism>
<accession>A0A8H3QTR7</accession>
<evidence type="ECO:0000313" key="1">
    <source>
        <dbReference type="EMBL" id="GES91117.1"/>
    </source>
</evidence>
<dbReference type="OrthoDB" id="2424014at2759"/>
<dbReference type="Proteomes" id="UP000615446">
    <property type="component" value="Unassembled WGS sequence"/>
</dbReference>
<name>A0A8H3QTR7_9GLOM</name>
<reference evidence="1" key="1">
    <citation type="submission" date="2019-10" db="EMBL/GenBank/DDBJ databases">
        <title>Conservation and host-specific expression of non-tandemly repeated heterogenous ribosome RNA gene in arbuscular mycorrhizal fungi.</title>
        <authorList>
            <person name="Maeda T."/>
            <person name="Kobayashi Y."/>
            <person name="Nakagawa T."/>
            <person name="Ezawa T."/>
            <person name="Yamaguchi K."/>
            <person name="Bino T."/>
            <person name="Nishimoto Y."/>
            <person name="Shigenobu S."/>
            <person name="Kawaguchi M."/>
        </authorList>
    </citation>
    <scope>NUCLEOTIDE SEQUENCE</scope>
    <source>
        <strain evidence="1">HR1</strain>
    </source>
</reference>
<dbReference type="AlphaFoldDB" id="A0A8H3QTR7"/>
<proteinExistence type="predicted"/>
<comment type="caution">
    <text evidence="1">The sequence shown here is derived from an EMBL/GenBank/DDBJ whole genome shotgun (WGS) entry which is preliminary data.</text>
</comment>
<gene>
    <name evidence="1" type="ORF">RCL2_001794800</name>
</gene>